<accession>A0A0R1UJ29</accession>
<dbReference type="EMBL" id="AZGC01000044">
    <property type="protein sequence ID" value="KRL93262.1"/>
    <property type="molecule type" value="Genomic_DNA"/>
</dbReference>
<keyword evidence="2" id="KW-1185">Reference proteome</keyword>
<name>A0A0R1UJ29_9LACO</name>
<reference evidence="1 2" key="1">
    <citation type="journal article" date="2015" name="Genome Announc.">
        <title>Expanding the biotechnology potential of lactobacilli through comparative genomics of 213 strains and associated genera.</title>
        <authorList>
            <person name="Sun Z."/>
            <person name="Harris H.M."/>
            <person name="McCann A."/>
            <person name="Guo C."/>
            <person name="Argimon S."/>
            <person name="Zhang W."/>
            <person name="Yang X."/>
            <person name="Jeffery I.B."/>
            <person name="Cooney J.C."/>
            <person name="Kagawa T.F."/>
            <person name="Liu W."/>
            <person name="Song Y."/>
            <person name="Salvetti E."/>
            <person name="Wrobel A."/>
            <person name="Rasinkangas P."/>
            <person name="Parkhill J."/>
            <person name="Rea M.C."/>
            <person name="O'Sullivan O."/>
            <person name="Ritari J."/>
            <person name="Douillard F.P."/>
            <person name="Paul Ross R."/>
            <person name="Yang R."/>
            <person name="Briner A.E."/>
            <person name="Felis G.E."/>
            <person name="de Vos W.M."/>
            <person name="Barrangou R."/>
            <person name="Klaenhammer T.R."/>
            <person name="Caufield P.W."/>
            <person name="Cui Y."/>
            <person name="Zhang H."/>
            <person name="O'Toole P.W."/>
        </authorList>
    </citation>
    <scope>NUCLEOTIDE SEQUENCE [LARGE SCALE GENOMIC DNA]</scope>
    <source>
        <strain evidence="1 2">DSM 18793</strain>
    </source>
</reference>
<gene>
    <name evidence="1" type="ORF">FC21_GL000001</name>
</gene>
<evidence type="ECO:0000313" key="1">
    <source>
        <dbReference type="EMBL" id="KRL93262.1"/>
    </source>
</evidence>
<sequence length="71" mass="8410">MDENDALIQRKSDGKYYVAPFEVFKDNGRYKKEFNSDDIFDYLFDRNPSMHITIEMVTTFLDLFGQEVGED</sequence>
<dbReference type="STRING" id="417373.GCA_001570685_01558"/>
<comment type="caution">
    <text evidence="1">The sequence shown here is derived from an EMBL/GenBank/DDBJ whole genome shotgun (WGS) entry which is preliminary data.</text>
</comment>
<dbReference type="AlphaFoldDB" id="A0A0R1UJ29"/>
<organism evidence="1 2">
    <name type="scientific">Limosilactobacillus equigenerosi DSM 18793 = JCM 14505</name>
    <dbReference type="NCBI Taxonomy" id="1423742"/>
    <lineage>
        <taxon>Bacteria</taxon>
        <taxon>Bacillati</taxon>
        <taxon>Bacillota</taxon>
        <taxon>Bacilli</taxon>
        <taxon>Lactobacillales</taxon>
        <taxon>Lactobacillaceae</taxon>
        <taxon>Limosilactobacillus</taxon>
    </lineage>
</organism>
<protein>
    <submittedName>
        <fullName evidence="1">Uncharacterized protein</fullName>
    </submittedName>
</protein>
<evidence type="ECO:0000313" key="2">
    <source>
        <dbReference type="Proteomes" id="UP000051084"/>
    </source>
</evidence>
<dbReference type="PATRIC" id="fig|1423742.4.peg.1"/>
<proteinExistence type="predicted"/>
<dbReference type="Proteomes" id="UP000051084">
    <property type="component" value="Unassembled WGS sequence"/>
</dbReference>